<evidence type="ECO:0000313" key="3">
    <source>
        <dbReference type="Proteomes" id="UP001152607"/>
    </source>
</evidence>
<evidence type="ECO:0000313" key="2">
    <source>
        <dbReference type="EMBL" id="CAI6309591.1"/>
    </source>
</evidence>
<sequence length="94" mass="10424">MHPCDSWLIAGLISYLQACRLYMVVVHTRGCAISTIFPSISIASTINAFILSSPIVTNNKVGSWWSQISLIKFNIGQGVLTARGFSLRRLRKAR</sequence>
<dbReference type="Proteomes" id="UP001152607">
    <property type="component" value="Unassembled WGS sequence"/>
</dbReference>
<evidence type="ECO:0000256" key="1">
    <source>
        <dbReference type="SAM" id="Phobius"/>
    </source>
</evidence>
<keyword evidence="1" id="KW-0812">Transmembrane</keyword>
<feature type="transmembrane region" description="Helical" evidence="1">
    <location>
        <begin position="32"/>
        <end position="52"/>
    </location>
</feature>
<dbReference type="AlphaFoldDB" id="A0A9W4XIW0"/>
<name>A0A9W4XIW0_9PLEO</name>
<accession>A0A9W4XIW0</accession>
<reference evidence="2" key="1">
    <citation type="submission" date="2023-01" db="EMBL/GenBank/DDBJ databases">
        <authorList>
            <person name="Van Ghelder C."/>
            <person name="Rancurel C."/>
        </authorList>
    </citation>
    <scope>NUCLEOTIDE SEQUENCE</scope>
    <source>
        <strain evidence="2">CNCM I-4278</strain>
    </source>
</reference>
<keyword evidence="1" id="KW-1133">Transmembrane helix</keyword>
<gene>
    <name evidence="2" type="ORF">PDIGIT_LOCUS3162</name>
</gene>
<keyword evidence="1" id="KW-0472">Membrane</keyword>
<organism evidence="2 3">
    <name type="scientific">Periconia digitata</name>
    <dbReference type="NCBI Taxonomy" id="1303443"/>
    <lineage>
        <taxon>Eukaryota</taxon>
        <taxon>Fungi</taxon>
        <taxon>Dikarya</taxon>
        <taxon>Ascomycota</taxon>
        <taxon>Pezizomycotina</taxon>
        <taxon>Dothideomycetes</taxon>
        <taxon>Pleosporomycetidae</taxon>
        <taxon>Pleosporales</taxon>
        <taxon>Massarineae</taxon>
        <taxon>Periconiaceae</taxon>
        <taxon>Periconia</taxon>
    </lineage>
</organism>
<keyword evidence="3" id="KW-1185">Reference proteome</keyword>
<proteinExistence type="predicted"/>
<comment type="caution">
    <text evidence="2">The sequence shown here is derived from an EMBL/GenBank/DDBJ whole genome shotgun (WGS) entry which is preliminary data.</text>
</comment>
<protein>
    <submittedName>
        <fullName evidence="2">Uncharacterized protein</fullName>
    </submittedName>
</protein>
<dbReference type="EMBL" id="CAOQHR010000002">
    <property type="protein sequence ID" value="CAI6309591.1"/>
    <property type="molecule type" value="Genomic_DNA"/>
</dbReference>
<feature type="transmembrane region" description="Helical" evidence="1">
    <location>
        <begin position="6"/>
        <end position="25"/>
    </location>
</feature>